<evidence type="ECO:0000256" key="3">
    <source>
        <dbReference type="SAM" id="SignalP"/>
    </source>
</evidence>
<organism evidence="4 5">
    <name type="scientific">Bhargavaea cecembensis</name>
    <dbReference type="NCBI Taxonomy" id="394098"/>
    <lineage>
        <taxon>Bacteria</taxon>
        <taxon>Bacillati</taxon>
        <taxon>Bacillota</taxon>
        <taxon>Bacilli</taxon>
        <taxon>Bacillales</taxon>
        <taxon>Caryophanaceae</taxon>
        <taxon>Bhargavaea</taxon>
    </lineage>
</organism>
<keyword evidence="3" id="KW-0732">Signal</keyword>
<protein>
    <submittedName>
        <fullName evidence="4">Uncharacterized protein</fullName>
    </submittedName>
</protein>
<dbReference type="AlphaFoldDB" id="A0A163FBG1"/>
<evidence type="ECO:0000256" key="2">
    <source>
        <dbReference type="SAM" id="Phobius"/>
    </source>
</evidence>
<dbReference type="EMBL" id="LQNT01000009">
    <property type="protein sequence ID" value="KZE38306.1"/>
    <property type="molecule type" value="Genomic_DNA"/>
</dbReference>
<keyword evidence="2" id="KW-1133">Transmembrane helix</keyword>
<dbReference type="Proteomes" id="UP000076490">
    <property type="component" value="Unassembled WGS sequence"/>
</dbReference>
<gene>
    <name evidence="4" type="ORF">AV656_05145</name>
</gene>
<sequence length="768" mass="80921">MMFAVAVMLGAGPAAAAPELTVKATGGIDGKAKEGRGMPVVVEIRNEGDPFEGDLIVDFSDVYESGTARAVALNIGTGETETVRVTVDSVNSYSFTEQQFRFFEGDWRSGRKVAYKGDRRPNVNFYYTETSFVVALAESADRLLGIRDLNFGGTPESEVIGPLGRSAILPADAGGWEAADLIIADDGMLAGLSKNDQEAIAGRIREGATLLIGMTDDPADAGMFSGALPLEQQGRSELPPEALRESGTETAVPAFKVTLKDGAQSLGEWEGRVLAAFSEYGAGKIVQTAFSFGDEPLASAPDTASFIGGILSGMPGTAAAYSGMYGDPESDFVQLGKSATERFETFRIPAAAIILIVMLYIILIGPVLYYVLRRRDRREQAWWIIPAAAVLISAGIFSYGAKDRLFHPQFRQAALFFSDGSGTLSGVYTGSVLTNRGGDLEVAASSPMTLSAAGRSTPFSGGSGSFGHAVAEQTTQGTLLTLRSMPFWSVRTVHGETRIEDAGSLAGELTVSGGRLTGTITNGFPFRLRDVSVWSGTGLIALGDLEAGEAMEIDVEVPGSGLYPAVSTAGSGPAGTRYGNPDDGRAGNMVQAAGSYLDGRRPVLIGHTSSPLAQVSLEGNPEYSSVSVIVQPFDPEIRMSGPFSIPSSVISGPISPEHPDGYAEKYPDGKLFLSPGTFLYEPSVPETYSQPEIAWTSLSVRVSAGAGVSILNRSSGEFEELTAGMNALDPAPDYFGQDDGAFRFRIESPPDGRAARLPEIELEGVASP</sequence>
<feature type="transmembrane region" description="Helical" evidence="2">
    <location>
        <begin position="381"/>
        <end position="401"/>
    </location>
</feature>
<reference evidence="4 5" key="1">
    <citation type="submission" date="2016-01" db="EMBL/GenBank/DDBJ databases">
        <title>Whole genome sequencing of Bhargavaea cecembensis T14.</title>
        <authorList>
            <person name="Hong K.W."/>
        </authorList>
    </citation>
    <scope>NUCLEOTIDE SEQUENCE [LARGE SCALE GENOMIC DNA]</scope>
    <source>
        <strain evidence="4 5">T14</strain>
    </source>
</reference>
<keyword evidence="2" id="KW-0472">Membrane</keyword>
<evidence type="ECO:0000313" key="5">
    <source>
        <dbReference type="Proteomes" id="UP000076490"/>
    </source>
</evidence>
<feature type="chain" id="PRO_5007842799" evidence="3">
    <location>
        <begin position="17"/>
        <end position="768"/>
    </location>
</feature>
<name>A0A163FBG1_9BACL</name>
<accession>A0A163FBG1</accession>
<feature type="signal peptide" evidence="3">
    <location>
        <begin position="1"/>
        <end position="16"/>
    </location>
</feature>
<feature type="region of interest" description="Disordered" evidence="1">
    <location>
        <begin position="748"/>
        <end position="768"/>
    </location>
</feature>
<feature type="compositionally biased region" description="Basic and acidic residues" evidence="1">
    <location>
        <begin position="748"/>
        <end position="759"/>
    </location>
</feature>
<keyword evidence="2" id="KW-0812">Transmembrane</keyword>
<feature type="transmembrane region" description="Helical" evidence="2">
    <location>
        <begin position="350"/>
        <end position="372"/>
    </location>
</feature>
<comment type="caution">
    <text evidence="4">The sequence shown here is derived from an EMBL/GenBank/DDBJ whole genome shotgun (WGS) entry which is preliminary data.</text>
</comment>
<evidence type="ECO:0000313" key="4">
    <source>
        <dbReference type="EMBL" id="KZE38306.1"/>
    </source>
</evidence>
<evidence type="ECO:0000256" key="1">
    <source>
        <dbReference type="SAM" id="MobiDB-lite"/>
    </source>
</evidence>
<proteinExistence type="predicted"/>